<keyword evidence="3 7" id="KW-0645">Protease</keyword>
<evidence type="ECO:0000313" key="12">
    <source>
        <dbReference type="Proteomes" id="UP000694560"/>
    </source>
</evidence>
<keyword evidence="9" id="KW-0472">Membrane</keyword>
<keyword evidence="6 7" id="KW-0788">Thiol protease</keyword>
<dbReference type="InterPro" id="IPR050164">
    <property type="entry name" value="Peptidase_C19"/>
</dbReference>
<keyword evidence="5 7" id="KW-0378">Hydrolase</keyword>
<keyword evidence="9" id="KW-0812">Transmembrane</keyword>
<dbReference type="GO" id="GO:0005634">
    <property type="term" value="C:nucleus"/>
    <property type="evidence" value="ECO:0007669"/>
    <property type="project" value="TreeGrafter"/>
</dbReference>
<dbReference type="GO" id="GO:0006508">
    <property type="term" value="P:proteolysis"/>
    <property type="evidence" value="ECO:0007669"/>
    <property type="project" value="UniProtKB-KW"/>
</dbReference>
<feature type="region of interest" description="Disordered" evidence="8">
    <location>
        <begin position="1"/>
        <end position="52"/>
    </location>
</feature>
<dbReference type="PANTHER" id="PTHR24006:SF727">
    <property type="entry name" value="UBIQUITIN CARBOXYL-TERMINAL HYDROLASE 42"/>
    <property type="match status" value="1"/>
</dbReference>
<evidence type="ECO:0000256" key="8">
    <source>
        <dbReference type="SAM" id="MobiDB-lite"/>
    </source>
</evidence>
<dbReference type="GO" id="GO:0005829">
    <property type="term" value="C:cytosol"/>
    <property type="evidence" value="ECO:0007669"/>
    <property type="project" value="TreeGrafter"/>
</dbReference>
<dbReference type="InterPro" id="IPR038765">
    <property type="entry name" value="Papain-like_cys_pep_sf"/>
</dbReference>
<dbReference type="Pfam" id="PF00443">
    <property type="entry name" value="UCH"/>
    <property type="match status" value="1"/>
</dbReference>
<dbReference type="PROSITE" id="PS00973">
    <property type="entry name" value="USP_2"/>
    <property type="match status" value="1"/>
</dbReference>
<evidence type="ECO:0000313" key="11">
    <source>
        <dbReference type="Ensembl" id="ENSMCSP00000007624.1"/>
    </source>
</evidence>
<evidence type="ECO:0000256" key="6">
    <source>
        <dbReference type="ARBA" id="ARBA00022807"/>
    </source>
</evidence>
<reference evidence="11" key="2">
    <citation type="submission" date="2025-09" db="UniProtKB">
        <authorList>
            <consortium name="Ensembl"/>
        </authorList>
    </citation>
    <scope>IDENTIFICATION</scope>
</reference>
<dbReference type="GO" id="GO:0042981">
    <property type="term" value="P:regulation of apoptotic process"/>
    <property type="evidence" value="ECO:0007669"/>
    <property type="project" value="TreeGrafter"/>
</dbReference>
<dbReference type="InterPro" id="IPR018200">
    <property type="entry name" value="USP_CS"/>
</dbReference>
<feature type="domain" description="USP" evidence="10">
    <location>
        <begin position="132"/>
        <end position="433"/>
    </location>
</feature>
<dbReference type="PANTHER" id="PTHR24006">
    <property type="entry name" value="UBIQUITIN CARBOXYL-TERMINAL HYDROLASE"/>
    <property type="match status" value="1"/>
</dbReference>
<dbReference type="InterPro" id="IPR001394">
    <property type="entry name" value="Peptidase_C19_UCH"/>
</dbReference>
<dbReference type="SUPFAM" id="SSF54001">
    <property type="entry name" value="Cysteine proteinases"/>
    <property type="match status" value="1"/>
</dbReference>
<feature type="compositionally biased region" description="Basic residues" evidence="8">
    <location>
        <begin position="8"/>
        <end position="17"/>
    </location>
</feature>
<organism evidence="11 12">
    <name type="scientific">Malurus cyaneus samueli</name>
    <dbReference type="NCBI Taxonomy" id="2593467"/>
    <lineage>
        <taxon>Eukaryota</taxon>
        <taxon>Metazoa</taxon>
        <taxon>Chordata</taxon>
        <taxon>Craniata</taxon>
        <taxon>Vertebrata</taxon>
        <taxon>Euteleostomi</taxon>
        <taxon>Archelosauria</taxon>
        <taxon>Archosauria</taxon>
        <taxon>Dinosauria</taxon>
        <taxon>Saurischia</taxon>
        <taxon>Theropoda</taxon>
        <taxon>Coelurosauria</taxon>
        <taxon>Aves</taxon>
        <taxon>Neognathae</taxon>
        <taxon>Neoaves</taxon>
        <taxon>Telluraves</taxon>
        <taxon>Australaves</taxon>
        <taxon>Passeriformes</taxon>
        <taxon>Meliphagoidea</taxon>
        <taxon>Maluridae</taxon>
        <taxon>Malurus</taxon>
    </lineage>
</organism>
<dbReference type="FunFam" id="3.90.70.10:FF:000016">
    <property type="entry name" value="Ubiquitin carboxyl-terminal hydrolase 36"/>
    <property type="match status" value="1"/>
</dbReference>
<evidence type="ECO:0000256" key="5">
    <source>
        <dbReference type="ARBA" id="ARBA00022801"/>
    </source>
</evidence>
<name>A0A8C5TIR3_9PASS</name>
<dbReference type="GO" id="GO:0004843">
    <property type="term" value="F:cysteine-type deubiquitinase activity"/>
    <property type="evidence" value="ECO:0007669"/>
    <property type="project" value="UniProtKB-UniRule"/>
</dbReference>
<dbReference type="OrthoDB" id="420187at2759"/>
<comment type="similarity">
    <text evidence="7">Belongs to the peptidase C19 family.</text>
</comment>
<dbReference type="PROSITE" id="PS00972">
    <property type="entry name" value="USP_1"/>
    <property type="match status" value="1"/>
</dbReference>
<proteinExistence type="inferred from homology"/>
<keyword evidence="2" id="KW-0597">Phosphoprotein</keyword>
<evidence type="ECO:0000256" key="1">
    <source>
        <dbReference type="ARBA" id="ARBA00000707"/>
    </source>
</evidence>
<reference evidence="11" key="1">
    <citation type="submission" date="2025-08" db="UniProtKB">
        <authorList>
            <consortium name="Ensembl"/>
        </authorList>
    </citation>
    <scope>IDENTIFICATION</scope>
</reference>
<evidence type="ECO:0000256" key="4">
    <source>
        <dbReference type="ARBA" id="ARBA00022786"/>
    </source>
</evidence>
<dbReference type="InterPro" id="IPR028889">
    <property type="entry name" value="USP"/>
</dbReference>
<keyword evidence="12" id="KW-1185">Reference proteome</keyword>
<evidence type="ECO:0000256" key="3">
    <source>
        <dbReference type="ARBA" id="ARBA00022670"/>
    </source>
</evidence>
<dbReference type="EC" id="3.4.19.12" evidence="7"/>
<keyword evidence="9" id="KW-1133">Transmembrane helix</keyword>
<evidence type="ECO:0000259" key="10">
    <source>
        <dbReference type="PROSITE" id="PS50235"/>
    </source>
</evidence>
<dbReference type="Gene3D" id="3.90.70.10">
    <property type="entry name" value="Cysteine proteinases"/>
    <property type="match status" value="1"/>
</dbReference>
<dbReference type="Ensembl" id="ENSMCST00000007814.1">
    <property type="protein sequence ID" value="ENSMCSP00000007624.1"/>
    <property type="gene ID" value="ENSMCSG00000005448.1"/>
</dbReference>
<dbReference type="AlphaFoldDB" id="A0A8C5TIR3"/>
<evidence type="ECO:0000256" key="7">
    <source>
        <dbReference type="RuleBase" id="RU366025"/>
    </source>
</evidence>
<protein>
    <recommendedName>
        <fullName evidence="7">Ubiquitin carboxyl-terminal hydrolase</fullName>
        <ecNumber evidence="7">3.4.19.12</ecNumber>
    </recommendedName>
</protein>
<accession>A0A8C5TIR3</accession>
<evidence type="ECO:0000256" key="9">
    <source>
        <dbReference type="SAM" id="Phobius"/>
    </source>
</evidence>
<evidence type="ECO:0000256" key="2">
    <source>
        <dbReference type="ARBA" id="ARBA00022553"/>
    </source>
</evidence>
<comment type="catalytic activity">
    <reaction evidence="1 7">
        <text>Thiol-dependent hydrolysis of ester, thioester, amide, peptide and isopeptide bonds formed by the C-terminal Gly of ubiquitin (a 76-residue protein attached to proteins as an intracellular targeting signal).</text>
        <dbReference type="EC" id="3.4.19.12"/>
    </reaction>
</comment>
<keyword evidence="4 7" id="KW-0833">Ubl conjugation pathway</keyword>
<dbReference type="PROSITE" id="PS50235">
    <property type="entry name" value="USP_3"/>
    <property type="match status" value="1"/>
</dbReference>
<dbReference type="GO" id="GO:0016579">
    <property type="term" value="P:protein deubiquitination"/>
    <property type="evidence" value="ECO:0007669"/>
    <property type="project" value="InterPro"/>
</dbReference>
<sequence>MTIVNKPKSSKSKKSSSRRSDKSMKPRGKKMTSRTASLGRVPPAEDANKVSVDKGPGGHIYCRSSQKSKPFAQRDLGKCLFVPPPPLLQKTKVKADFGCCTSVNDGIAPPQRILFPPEKICMDWQQTQSVGVGLQNLGNTCFLNSTLQCLTYTPPLANYMLSLEHTKSCHVEGFCMMCTMESHINQVLCCSNNAIKPTSVINGLKRIGKHFHFGSQEDAHEFLCFTVDALQKACLNGSTKLDRSSQATTLIYQIFGGYLRSRVKCLNCKAVSDTFEPFLDVTLDIKAVTSVTRALEQFVKPEQLDGENSYKCSKCKKMVPASKRYTIHRSSNVLTISLKRFANFTGGKINKDVKYPEYLDLRAYMSQSIGEPLIYALYAVLVHSGFNCNAGHYLCFIKAGNGLWYRMNDASVELSDIKTVLNQQAYVLFYIRASVLPARPVLPALLPGPARCQQQTALHGTTAASPHDQGKGQGTAPNYLSFGLGLIKLVELYFPFHTAGFFPTLMLEPELFKHWLLLICAAMLLCYFILLSQLSKGLRTIFLRQFVY</sequence>
<dbReference type="CDD" id="cd02661">
    <property type="entry name" value="Peptidase_C19E"/>
    <property type="match status" value="1"/>
</dbReference>
<feature type="transmembrane region" description="Helical" evidence="9">
    <location>
        <begin position="515"/>
        <end position="534"/>
    </location>
</feature>
<dbReference type="Proteomes" id="UP000694560">
    <property type="component" value="Unplaced"/>
</dbReference>